<dbReference type="InterPro" id="IPR036291">
    <property type="entry name" value="NAD(P)-bd_dom_sf"/>
</dbReference>
<evidence type="ECO:0000313" key="2">
    <source>
        <dbReference type="EMBL" id="MDT0306453.1"/>
    </source>
</evidence>
<gene>
    <name evidence="2" type="ORF">RM780_05705</name>
</gene>
<organism evidence="2 3">
    <name type="scientific">Streptomyces boetiae</name>
    <dbReference type="NCBI Taxonomy" id="3075541"/>
    <lineage>
        <taxon>Bacteria</taxon>
        <taxon>Bacillati</taxon>
        <taxon>Actinomycetota</taxon>
        <taxon>Actinomycetes</taxon>
        <taxon>Kitasatosporales</taxon>
        <taxon>Streptomycetaceae</taxon>
        <taxon>Streptomyces</taxon>
    </lineage>
</organism>
<sequence>MPTHVVIGAGPVGSAVARLLAASGERVRVITRGGSGPDLPGVERVAADATDADRLSGLTAGAATVFHCAMPPYDRWPELFPPLSEAVLAAAASAGARYLLLGNVYGYGPVDGPLTEDLPLAAVTRKGRVRAAMWREALAAHEAGRVLAAEVRGSDYLGRGAGSLFNLTVAPAVLAGEPAAYPADLDAPHAWTYTGDAAATLVAVARAGEGAFGRAWHVPSASDLPARELTARLAGVSGAPAPRLRAMPEEELERLGATDSVIAELPEMAYLYRRPLEVDAGAAERELGVGATPLERVLEETAAGHREAAAR</sequence>
<dbReference type="SUPFAM" id="SSF51735">
    <property type="entry name" value="NAD(P)-binding Rossmann-fold domains"/>
    <property type="match status" value="1"/>
</dbReference>
<dbReference type="Pfam" id="PF01370">
    <property type="entry name" value="Epimerase"/>
    <property type="match status" value="1"/>
</dbReference>
<evidence type="ECO:0000259" key="1">
    <source>
        <dbReference type="Pfam" id="PF01370"/>
    </source>
</evidence>
<dbReference type="EMBL" id="JAVREN010000006">
    <property type="protein sequence ID" value="MDT0306453.1"/>
    <property type="molecule type" value="Genomic_DNA"/>
</dbReference>
<comment type="caution">
    <text evidence="2">The sequence shown here is derived from an EMBL/GenBank/DDBJ whole genome shotgun (WGS) entry which is preliminary data.</text>
</comment>
<name>A0ABU2L4G8_9ACTN</name>
<protein>
    <submittedName>
        <fullName evidence="2">NAD-dependent epimerase/dehydratase family protein</fullName>
    </submittedName>
</protein>
<reference evidence="3" key="1">
    <citation type="submission" date="2023-07" db="EMBL/GenBank/DDBJ databases">
        <title>30 novel species of actinomycetes from the DSMZ collection.</title>
        <authorList>
            <person name="Nouioui I."/>
        </authorList>
    </citation>
    <scope>NUCLEOTIDE SEQUENCE [LARGE SCALE GENOMIC DNA]</scope>
    <source>
        <strain evidence="3">DSM 44917</strain>
    </source>
</reference>
<evidence type="ECO:0000313" key="3">
    <source>
        <dbReference type="Proteomes" id="UP001183388"/>
    </source>
</evidence>
<feature type="domain" description="NAD-dependent epimerase/dehydratase" evidence="1">
    <location>
        <begin position="6"/>
        <end position="208"/>
    </location>
</feature>
<proteinExistence type="predicted"/>
<dbReference type="Gene3D" id="3.40.50.720">
    <property type="entry name" value="NAD(P)-binding Rossmann-like Domain"/>
    <property type="match status" value="1"/>
</dbReference>
<dbReference type="RefSeq" id="WP_311629385.1">
    <property type="nucleotide sequence ID" value="NZ_JAVREN010000006.1"/>
</dbReference>
<dbReference type="Proteomes" id="UP001183388">
    <property type="component" value="Unassembled WGS sequence"/>
</dbReference>
<keyword evidence="3" id="KW-1185">Reference proteome</keyword>
<accession>A0ABU2L4G8</accession>
<dbReference type="InterPro" id="IPR001509">
    <property type="entry name" value="Epimerase_deHydtase"/>
</dbReference>